<dbReference type="EC" id="2.2.1.6" evidence="3"/>
<organism evidence="5">
    <name type="scientific">Thermogemmatispora argillosa</name>
    <dbReference type="NCBI Taxonomy" id="2045280"/>
    <lineage>
        <taxon>Bacteria</taxon>
        <taxon>Bacillati</taxon>
        <taxon>Chloroflexota</taxon>
        <taxon>Ktedonobacteria</taxon>
        <taxon>Thermogemmatisporales</taxon>
        <taxon>Thermogemmatisporaceae</taxon>
        <taxon>Thermogemmatispora</taxon>
    </lineage>
</organism>
<dbReference type="NCBIfam" id="TIGR00119">
    <property type="entry name" value="acolac_sm"/>
    <property type="match status" value="1"/>
</dbReference>
<dbReference type="GO" id="GO:0005829">
    <property type="term" value="C:cytosol"/>
    <property type="evidence" value="ECO:0007669"/>
    <property type="project" value="TreeGrafter"/>
</dbReference>
<dbReference type="PANTHER" id="PTHR30239">
    <property type="entry name" value="ACETOLACTATE SYNTHASE SMALL SUBUNIT"/>
    <property type="match status" value="1"/>
</dbReference>
<dbReference type="UniPathway" id="UPA00049">
    <property type="reaction ID" value="UER00059"/>
</dbReference>
<dbReference type="NCBIfam" id="NF008864">
    <property type="entry name" value="PRK11895.1"/>
    <property type="match status" value="1"/>
</dbReference>
<dbReference type="GO" id="GO:0009099">
    <property type="term" value="P:L-valine biosynthetic process"/>
    <property type="evidence" value="ECO:0007669"/>
    <property type="project" value="UniProtKB-UniRule"/>
</dbReference>
<dbReference type="InterPro" id="IPR045865">
    <property type="entry name" value="ACT-like_dom_sf"/>
</dbReference>
<dbReference type="SUPFAM" id="SSF55021">
    <property type="entry name" value="ACT-like"/>
    <property type="match status" value="2"/>
</dbReference>
<reference evidence="5" key="1">
    <citation type="submission" date="2018-12" db="EMBL/GenBank/DDBJ databases">
        <title>Novel natural products biosynthetic potential of the class Ktedonobacteria.</title>
        <authorList>
            <person name="Zheng Y."/>
            <person name="Saitou A."/>
            <person name="Wang C.M."/>
            <person name="Toyoda A."/>
            <person name="Minakuchi Y."/>
            <person name="Sekiguchi Y."/>
            <person name="Ueda K."/>
            <person name="Takano H."/>
            <person name="Sakai Y."/>
            <person name="Yokota A."/>
            <person name="Yabe S."/>
        </authorList>
    </citation>
    <scope>NUCLEOTIDE SEQUENCE</scope>
    <source>
        <strain evidence="5">A3-2</strain>
    </source>
</reference>
<dbReference type="AlphaFoldDB" id="A0A455T7P6"/>
<comment type="function">
    <text evidence="3">Catalyzes the conversion of 2 pyruvate molecules into acetolactate in the first common step of the biosynthetic pathway of the branched-amino acids such as leucine, isoleucine, and valine.</text>
</comment>
<dbReference type="GO" id="GO:0009097">
    <property type="term" value="P:isoleucine biosynthetic process"/>
    <property type="evidence" value="ECO:0007669"/>
    <property type="project" value="UniProtKB-UniRule"/>
</dbReference>
<evidence type="ECO:0000256" key="2">
    <source>
        <dbReference type="ARBA" id="ARBA00048670"/>
    </source>
</evidence>
<dbReference type="Gene3D" id="3.30.70.1150">
    <property type="entry name" value="ACT-like. Chain A, domain 2"/>
    <property type="match status" value="1"/>
</dbReference>
<dbReference type="InterPro" id="IPR027271">
    <property type="entry name" value="Acetolactate_synth/TF_NikR_C"/>
</dbReference>
<evidence type="ECO:0000259" key="4">
    <source>
        <dbReference type="PROSITE" id="PS51671"/>
    </source>
</evidence>
<dbReference type="InterPro" id="IPR019455">
    <property type="entry name" value="Acetolactate_synth_ssu_C"/>
</dbReference>
<keyword evidence="3" id="KW-0100">Branched-chain amino acid biosynthesis</keyword>
<dbReference type="PROSITE" id="PS51671">
    <property type="entry name" value="ACT"/>
    <property type="match status" value="1"/>
</dbReference>
<dbReference type="InterPro" id="IPR002912">
    <property type="entry name" value="ACT_dom"/>
</dbReference>
<comment type="catalytic activity">
    <reaction evidence="2 3">
        <text>2 pyruvate + H(+) = (2S)-2-acetolactate + CO2</text>
        <dbReference type="Rhea" id="RHEA:25249"/>
        <dbReference type="ChEBI" id="CHEBI:15361"/>
        <dbReference type="ChEBI" id="CHEBI:15378"/>
        <dbReference type="ChEBI" id="CHEBI:16526"/>
        <dbReference type="ChEBI" id="CHEBI:58476"/>
        <dbReference type="EC" id="2.2.1.6"/>
    </reaction>
</comment>
<comment type="pathway">
    <text evidence="3">Amino-acid biosynthesis; L-valine biosynthesis; L-valine from pyruvate: step 1/4.</text>
</comment>
<accession>A0A455T7P6</accession>
<dbReference type="EMBL" id="AP019377">
    <property type="protein sequence ID" value="BBH95478.1"/>
    <property type="molecule type" value="Genomic_DNA"/>
</dbReference>
<keyword evidence="3" id="KW-0808">Transferase</keyword>
<comment type="subunit">
    <text evidence="1 3">Dimer of large and small chains.</text>
</comment>
<evidence type="ECO:0000256" key="1">
    <source>
        <dbReference type="ARBA" id="ARBA00011744"/>
    </source>
</evidence>
<dbReference type="GO" id="GO:1990610">
    <property type="term" value="F:acetolactate synthase regulator activity"/>
    <property type="evidence" value="ECO:0007669"/>
    <property type="project" value="UniProtKB-UniRule"/>
</dbReference>
<sequence>MTEQAVAAARAGQADAPRGCVQLYTLVLLVDDRQGAIDRVVNVLRRRRANMRTLVVSPSEEAGVARVTVVVDDAEVGVEHLCEQLRKIVDVRQVLRFPAGQAIERELALVKVNCTATNRSEIIELGQHFGAQAIDLAPETLTLQITGKGEQVEQLLERLQPYGIRELARSGCLAIARDE</sequence>
<dbReference type="GO" id="GO:0003984">
    <property type="term" value="F:acetolactate synthase activity"/>
    <property type="evidence" value="ECO:0007669"/>
    <property type="project" value="UniProtKB-UniRule"/>
</dbReference>
<comment type="similarity">
    <text evidence="3">Belongs to the acetolactate synthase small subunit family.</text>
</comment>
<evidence type="ECO:0000256" key="3">
    <source>
        <dbReference type="RuleBase" id="RU368092"/>
    </source>
</evidence>
<dbReference type="InterPro" id="IPR054480">
    <property type="entry name" value="AHAS_small-like_ACT"/>
</dbReference>
<gene>
    <name evidence="5" type="primary">ilvH</name>
    <name evidence="5" type="ORF">KTA_36770</name>
</gene>
<dbReference type="UniPathway" id="UPA00047">
    <property type="reaction ID" value="UER00055"/>
</dbReference>
<dbReference type="Pfam" id="PF10369">
    <property type="entry name" value="ALS_ss_C"/>
    <property type="match status" value="1"/>
</dbReference>
<name>A0A455T7P6_9CHLR</name>
<proteinExistence type="inferred from homology"/>
<dbReference type="Pfam" id="PF22629">
    <property type="entry name" value="ACT_AHAS_ss"/>
    <property type="match status" value="1"/>
</dbReference>
<dbReference type="InterPro" id="IPR004789">
    <property type="entry name" value="Acetalactate_synth_ssu"/>
</dbReference>
<dbReference type="Gene3D" id="3.30.70.260">
    <property type="match status" value="1"/>
</dbReference>
<keyword evidence="3" id="KW-0028">Amino-acid biosynthesis</keyword>
<feature type="domain" description="ACT" evidence="4">
    <location>
        <begin position="25"/>
        <end position="99"/>
    </location>
</feature>
<comment type="pathway">
    <text evidence="3">Amino-acid biosynthesis; L-isoleucine biosynthesis; L-isoleucine from 2-oxobutanoate: step 1/4.</text>
</comment>
<evidence type="ECO:0000313" key="5">
    <source>
        <dbReference type="EMBL" id="BBH95478.1"/>
    </source>
</evidence>
<dbReference type="PANTHER" id="PTHR30239:SF0">
    <property type="entry name" value="ACETOLACTATE SYNTHASE SMALL SUBUNIT 1, CHLOROPLASTIC"/>
    <property type="match status" value="1"/>
</dbReference>
<protein>
    <recommendedName>
        <fullName evidence="3">Acetolactate synthase small subunit</fullName>
        <shortName evidence="3">AHAS</shortName>
        <shortName evidence="3">ALS</shortName>
        <ecNumber evidence="3">2.2.1.6</ecNumber>
    </recommendedName>
    <alternativeName>
        <fullName evidence="3">Acetohydroxy-acid synthase small subunit</fullName>
    </alternativeName>
</protein>